<dbReference type="InParanoid" id="H2LH03"/>
<dbReference type="GeneTree" id="ENSGT00940000171598"/>
<dbReference type="eggNOG" id="ENOG502SN19">
    <property type="taxonomic scope" value="Eukaryota"/>
</dbReference>
<keyword evidence="1" id="KW-0812">Transmembrane</keyword>
<feature type="transmembrane region" description="Helical" evidence="1">
    <location>
        <begin position="147"/>
        <end position="167"/>
    </location>
</feature>
<dbReference type="InterPro" id="IPR042353">
    <property type="entry name" value="GPR160"/>
</dbReference>
<keyword evidence="1" id="KW-0472">Membrane</keyword>
<dbReference type="PANTHER" id="PTHR15573">
    <property type="entry name" value="G-PROTEIN COUPLED RECEPTOR 160-RELATED"/>
    <property type="match status" value="1"/>
</dbReference>
<dbReference type="GO" id="GO:0005886">
    <property type="term" value="C:plasma membrane"/>
    <property type="evidence" value="ECO:0000318"/>
    <property type="project" value="GO_Central"/>
</dbReference>
<keyword evidence="1" id="KW-1133">Transmembrane helix</keyword>
<gene>
    <name evidence="2" type="primary">si:dkeyp-100a1.6</name>
</gene>
<evidence type="ECO:0000256" key="1">
    <source>
        <dbReference type="SAM" id="Phobius"/>
    </source>
</evidence>
<organism evidence="2 3">
    <name type="scientific">Oryzias latipes</name>
    <name type="common">Japanese rice fish</name>
    <name type="synonym">Japanese killifish</name>
    <dbReference type="NCBI Taxonomy" id="8090"/>
    <lineage>
        <taxon>Eukaryota</taxon>
        <taxon>Metazoa</taxon>
        <taxon>Chordata</taxon>
        <taxon>Craniata</taxon>
        <taxon>Vertebrata</taxon>
        <taxon>Euteleostomi</taxon>
        <taxon>Actinopterygii</taxon>
        <taxon>Neopterygii</taxon>
        <taxon>Teleostei</taxon>
        <taxon>Neoteleostei</taxon>
        <taxon>Acanthomorphata</taxon>
        <taxon>Ovalentaria</taxon>
        <taxon>Atherinomorphae</taxon>
        <taxon>Beloniformes</taxon>
        <taxon>Adrianichthyidae</taxon>
        <taxon>Oryziinae</taxon>
        <taxon>Oryzias</taxon>
    </lineage>
</organism>
<dbReference type="AlphaFoldDB" id="H2LH03"/>
<dbReference type="Proteomes" id="UP000001038">
    <property type="component" value="Chromosome 7"/>
</dbReference>
<dbReference type="Bgee" id="ENSORLG00000004198">
    <property type="expression patterns" value="Expressed in blastula and 11 other cell types or tissues"/>
</dbReference>
<evidence type="ECO:0008006" key="4">
    <source>
        <dbReference type="Google" id="ProtNLM"/>
    </source>
</evidence>
<name>H2LH03_ORYLA</name>
<evidence type="ECO:0000313" key="3">
    <source>
        <dbReference type="Proteomes" id="UP000001038"/>
    </source>
</evidence>
<feature type="transmembrane region" description="Helical" evidence="1">
    <location>
        <begin position="187"/>
        <end position="207"/>
    </location>
</feature>
<reference evidence="2" key="3">
    <citation type="submission" date="2025-09" db="UniProtKB">
        <authorList>
            <consortium name="Ensembl"/>
        </authorList>
    </citation>
    <scope>IDENTIFICATION</scope>
    <source>
        <strain evidence="2">Hd-rR</strain>
    </source>
</reference>
<proteinExistence type="predicted"/>
<dbReference type="PANTHER" id="PTHR15573:SF0">
    <property type="entry name" value="G-PROTEIN COUPLED RECEPTOR 160-RELATED"/>
    <property type="match status" value="1"/>
</dbReference>
<feature type="transmembrane region" description="Helical" evidence="1">
    <location>
        <begin position="228"/>
        <end position="254"/>
    </location>
</feature>
<dbReference type="HOGENOM" id="CLU_1285958_0_0_1"/>
<feature type="transmembrane region" description="Helical" evidence="1">
    <location>
        <begin position="38"/>
        <end position="59"/>
    </location>
</feature>
<reference evidence="2" key="2">
    <citation type="submission" date="2025-08" db="UniProtKB">
        <authorList>
            <consortium name="Ensembl"/>
        </authorList>
    </citation>
    <scope>IDENTIFICATION</scope>
    <source>
        <strain evidence="2">Hd-rR</strain>
    </source>
</reference>
<dbReference type="Ensembl" id="ENSORLT00000005257.2">
    <property type="protein sequence ID" value="ENSORLP00000005256.2"/>
    <property type="gene ID" value="ENSORLG00000004198.2"/>
</dbReference>
<feature type="transmembrane region" description="Helical" evidence="1">
    <location>
        <begin position="260"/>
        <end position="279"/>
    </location>
</feature>
<evidence type="ECO:0000313" key="2">
    <source>
        <dbReference type="Ensembl" id="ENSORLP00000005256.2"/>
    </source>
</evidence>
<feature type="transmembrane region" description="Helical" evidence="1">
    <location>
        <begin position="104"/>
        <end position="127"/>
    </location>
</feature>
<feature type="transmembrane region" description="Helical" evidence="1">
    <location>
        <begin position="66"/>
        <end position="92"/>
    </location>
</feature>
<keyword evidence="3" id="KW-1185">Reference proteome</keyword>
<reference evidence="2 3" key="1">
    <citation type="journal article" date="2007" name="Nature">
        <title>The medaka draft genome and insights into vertebrate genome evolution.</title>
        <authorList>
            <person name="Kasahara M."/>
            <person name="Naruse K."/>
            <person name="Sasaki S."/>
            <person name="Nakatani Y."/>
            <person name="Qu W."/>
            <person name="Ahsan B."/>
            <person name="Yamada T."/>
            <person name="Nagayasu Y."/>
            <person name="Doi K."/>
            <person name="Kasai Y."/>
            <person name="Jindo T."/>
            <person name="Kobayashi D."/>
            <person name="Shimada A."/>
            <person name="Toyoda A."/>
            <person name="Kuroki Y."/>
            <person name="Fujiyama A."/>
            <person name="Sasaki T."/>
            <person name="Shimizu A."/>
            <person name="Asakawa S."/>
            <person name="Shimizu N."/>
            <person name="Hashimoto S."/>
            <person name="Yang J."/>
            <person name="Lee Y."/>
            <person name="Matsushima K."/>
            <person name="Sugano S."/>
            <person name="Sakaizumi M."/>
            <person name="Narita T."/>
            <person name="Ohishi K."/>
            <person name="Haga S."/>
            <person name="Ohta F."/>
            <person name="Nomoto H."/>
            <person name="Nogata K."/>
            <person name="Morishita T."/>
            <person name="Endo T."/>
            <person name="Shin-I T."/>
            <person name="Takeda H."/>
            <person name="Morishita S."/>
            <person name="Kohara Y."/>
        </authorList>
    </citation>
    <scope>NUCLEOTIDE SEQUENCE [LARGE SCALE GENOMIC DNA]</scope>
    <source>
        <strain evidence="2 3">Hd-rR</strain>
    </source>
</reference>
<protein>
    <recommendedName>
        <fullName evidence="4">G-protein coupled receptors family 1 profile domain-containing protein</fullName>
    </recommendedName>
</protein>
<sequence>MTQRAPEYSSASEANPKMMKMLAILGQWDISGCHTDNMSSYCLLFLFKLGLDLVVFFLCSPKKYTYFLSICSLSIALGDLVITFLMTTIWFLGTERSFVSPCFILAKASVIYSALPLPMMCLGLLFYCLENTRPSSSAAFLKSFRNVCLTLLVWSVAIVFSIIFVNAEPREMEYETGRRALVCQVEESTLVASFTSLLFIGTSFTLLPNNGENYQKETIWPRPPLWTSLTLGFSTFWMPYLVVSLICQLCGFPVPAYISVNLLWLECTNSLMTGVVFWVRSKTTGPYDNLPENVCLWHIYWHLSKGTQQVIMPLPVFNPSKDKEQTLFLV</sequence>
<dbReference type="GO" id="GO:0043235">
    <property type="term" value="C:receptor complex"/>
    <property type="evidence" value="ECO:0000318"/>
    <property type="project" value="GO_Central"/>
</dbReference>
<accession>H2LH03</accession>